<feature type="domain" description="Transcription factor CBF/NF-Y/archaeal histone" evidence="4">
    <location>
        <begin position="13"/>
        <end position="76"/>
    </location>
</feature>
<dbReference type="Gene3D" id="1.10.20.10">
    <property type="entry name" value="Histone, subunit A"/>
    <property type="match status" value="1"/>
</dbReference>
<reference evidence="5 6" key="1">
    <citation type="journal article" date="2020" name="bioRxiv">
        <title>Sequence and annotation of 42 cannabis genomes reveals extensive copy number variation in cannabinoid synthesis and pathogen resistance genes.</title>
        <authorList>
            <person name="Mckernan K.J."/>
            <person name="Helbert Y."/>
            <person name="Kane L.T."/>
            <person name="Ebling H."/>
            <person name="Zhang L."/>
            <person name="Liu B."/>
            <person name="Eaton Z."/>
            <person name="Mclaughlin S."/>
            <person name="Kingan S."/>
            <person name="Baybayan P."/>
            <person name="Concepcion G."/>
            <person name="Jordan M."/>
            <person name="Riva A."/>
            <person name="Barbazuk W."/>
            <person name="Harkins T."/>
        </authorList>
    </citation>
    <scope>NUCLEOTIDE SEQUENCE [LARGE SCALE GENOMIC DNA]</scope>
    <source>
        <strain evidence="6">cv. Jamaican Lion 4</strain>
        <tissue evidence="5">Leaf</tissue>
    </source>
</reference>
<dbReference type="PANTHER" id="PTHR10252">
    <property type="entry name" value="HISTONE-LIKE TRANSCRIPTION FACTOR CCAAT-RELATED"/>
    <property type="match status" value="1"/>
</dbReference>
<sequence>MADEEKEETIRPEIPTGRVKKIMKLDKDIKKVNAEALLLISRSTELFLRFLAERSAEVAIEKKRKIVKLEHIRAAVKRHQPTSDFLLDSLPLPPQPSDKQPSDRNHSRNVAEKPIPVGTRRIDDFFSKSANEAPIEINDAEGAHVEAFGLWLLI</sequence>
<dbReference type="AlphaFoldDB" id="A0A7J6G756"/>
<evidence type="ECO:0000259" key="4">
    <source>
        <dbReference type="Pfam" id="PF00808"/>
    </source>
</evidence>
<dbReference type="CDD" id="cd22929">
    <property type="entry name" value="HFD_POLE4-like"/>
    <property type="match status" value="1"/>
</dbReference>
<evidence type="ECO:0000256" key="3">
    <source>
        <dbReference type="SAM" id="MobiDB-lite"/>
    </source>
</evidence>
<name>A0A7J6G756_CANSA</name>
<feature type="region of interest" description="Disordered" evidence="3">
    <location>
        <begin position="84"/>
        <end position="113"/>
    </location>
</feature>
<feature type="compositionally biased region" description="Basic and acidic residues" evidence="3">
    <location>
        <begin position="100"/>
        <end position="111"/>
    </location>
</feature>
<organism evidence="5 6">
    <name type="scientific">Cannabis sativa</name>
    <name type="common">Hemp</name>
    <name type="synonym">Marijuana</name>
    <dbReference type="NCBI Taxonomy" id="3483"/>
    <lineage>
        <taxon>Eukaryota</taxon>
        <taxon>Viridiplantae</taxon>
        <taxon>Streptophyta</taxon>
        <taxon>Embryophyta</taxon>
        <taxon>Tracheophyta</taxon>
        <taxon>Spermatophyta</taxon>
        <taxon>Magnoliopsida</taxon>
        <taxon>eudicotyledons</taxon>
        <taxon>Gunneridae</taxon>
        <taxon>Pentapetalae</taxon>
        <taxon>rosids</taxon>
        <taxon>fabids</taxon>
        <taxon>Rosales</taxon>
        <taxon>Cannabaceae</taxon>
        <taxon>Cannabis</taxon>
    </lineage>
</organism>
<dbReference type="PANTHER" id="PTHR10252:SF54">
    <property type="entry name" value="CHROMATIN ACCESSIBILITY COMPLEX PROTEIN 1"/>
    <property type="match status" value="1"/>
</dbReference>
<dbReference type="InterPro" id="IPR003958">
    <property type="entry name" value="CBFA_NFYB_domain"/>
</dbReference>
<accession>A0A7J6G756</accession>
<dbReference type="EMBL" id="JAATIP010000071">
    <property type="protein sequence ID" value="KAF4378823.1"/>
    <property type="molecule type" value="Genomic_DNA"/>
</dbReference>
<dbReference type="GO" id="GO:0000976">
    <property type="term" value="F:transcription cis-regulatory region binding"/>
    <property type="evidence" value="ECO:0007669"/>
    <property type="project" value="TreeGrafter"/>
</dbReference>
<dbReference type="GO" id="GO:0005634">
    <property type="term" value="C:nucleus"/>
    <property type="evidence" value="ECO:0007669"/>
    <property type="project" value="UniProtKB-SubCell"/>
</dbReference>
<comment type="caution">
    <text evidence="5">The sequence shown here is derived from an EMBL/GenBank/DDBJ whole genome shotgun (WGS) entry which is preliminary data.</text>
</comment>
<dbReference type="InterPro" id="IPR050568">
    <property type="entry name" value="Transcr_DNA_Rep_Reg"/>
</dbReference>
<protein>
    <recommendedName>
        <fullName evidence="4">Transcription factor CBF/NF-Y/archaeal histone domain-containing protein</fullName>
    </recommendedName>
</protein>
<evidence type="ECO:0000313" key="6">
    <source>
        <dbReference type="Proteomes" id="UP000525078"/>
    </source>
</evidence>
<keyword evidence="2" id="KW-0539">Nucleus</keyword>
<comment type="subcellular location">
    <subcellularLocation>
        <location evidence="1">Nucleus</location>
    </subcellularLocation>
</comment>
<dbReference type="GO" id="GO:0006355">
    <property type="term" value="P:regulation of DNA-templated transcription"/>
    <property type="evidence" value="ECO:0007669"/>
    <property type="project" value="TreeGrafter"/>
</dbReference>
<evidence type="ECO:0000256" key="1">
    <source>
        <dbReference type="ARBA" id="ARBA00004123"/>
    </source>
</evidence>
<evidence type="ECO:0000256" key="2">
    <source>
        <dbReference type="ARBA" id="ARBA00023242"/>
    </source>
</evidence>
<gene>
    <name evidence="5" type="ORF">F8388_006274</name>
</gene>
<dbReference type="GO" id="GO:0046982">
    <property type="term" value="F:protein heterodimerization activity"/>
    <property type="evidence" value="ECO:0007669"/>
    <property type="project" value="InterPro"/>
</dbReference>
<dbReference type="Proteomes" id="UP000525078">
    <property type="component" value="Unassembled WGS sequence"/>
</dbReference>
<dbReference type="InterPro" id="IPR009072">
    <property type="entry name" value="Histone-fold"/>
</dbReference>
<proteinExistence type="predicted"/>
<evidence type="ECO:0000313" key="5">
    <source>
        <dbReference type="EMBL" id="KAF4378823.1"/>
    </source>
</evidence>
<dbReference type="SUPFAM" id="SSF47113">
    <property type="entry name" value="Histone-fold"/>
    <property type="match status" value="1"/>
</dbReference>
<dbReference type="Pfam" id="PF00808">
    <property type="entry name" value="CBFD_NFYB_HMF"/>
    <property type="match status" value="1"/>
</dbReference>